<accession>A0A5M4B5N4</accession>
<evidence type="ECO:0000259" key="8">
    <source>
        <dbReference type="Pfam" id="PF14322"/>
    </source>
</evidence>
<name>A0A5M4B5N4_9BACT</name>
<dbReference type="RefSeq" id="WP_199898630.1">
    <property type="nucleotide sequence ID" value="NZ_BLAX01000001.1"/>
</dbReference>
<dbReference type="Proteomes" id="UP000391834">
    <property type="component" value="Unassembled WGS sequence"/>
</dbReference>
<organism evidence="9 10">
    <name type="scientific">Prolixibacter bellariivorans</name>
    <dbReference type="NCBI Taxonomy" id="314319"/>
    <lineage>
        <taxon>Bacteria</taxon>
        <taxon>Pseudomonadati</taxon>
        <taxon>Bacteroidota</taxon>
        <taxon>Bacteroidia</taxon>
        <taxon>Marinilabiliales</taxon>
        <taxon>Prolixibacteraceae</taxon>
        <taxon>Prolixibacter</taxon>
    </lineage>
</organism>
<evidence type="ECO:0000256" key="3">
    <source>
        <dbReference type="ARBA" id="ARBA00022729"/>
    </source>
</evidence>
<comment type="subcellular location">
    <subcellularLocation>
        <location evidence="1">Cell outer membrane</location>
    </subcellularLocation>
</comment>
<dbReference type="Pfam" id="PF07980">
    <property type="entry name" value="SusD_RagB"/>
    <property type="match status" value="1"/>
</dbReference>
<dbReference type="CDD" id="cd08977">
    <property type="entry name" value="SusD"/>
    <property type="match status" value="1"/>
</dbReference>
<evidence type="ECO:0000256" key="1">
    <source>
        <dbReference type="ARBA" id="ARBA00004442"/>
    </source>
</evidence>
<evidence type="ECO:0000313" key="10">
    <source>
        <dbReference type="Proteomes" id="UP000391834"/>
    </source>
</evidence>
<evidence type="ECO:0000256" key="5">
    <source>
        <dbReference type="ARBA" id="ARBA00023237"/>
    </source>
</evidence>
<dbReference type="Pfam" id="PF14322">
    <property type="entry name" value="SusD-like_3"/>
    <property type="match status" value="1"/>
</dbReference>
<feature type="domain" description="RagB/SusD" evidence="7">
    <location>
        <begin position="264"/>
        <end position="527"/>
    </location>
</feature>
<comment type="similarity">
    <text evidence="2">Belongs to the SusD family.</text>
</comment>
<dbReference type="GO" id="GO:0009279">
    <property type="term" value="C:cell outer membrane"/>
    <property type="evidence" value="ECO:0007669"/>
    <property type="project" value="UniProtKB-SubCell"/>
</dbReference>
<keyword evidence="10" id="KW-1185">Reference proteome</keyword>
<gene>
    <name evidence="9" type="ORF">PbJCM13498_40390</name>
</gene>
<proteinExistence type="inferred from homology"/>
<feature type="signal peptide" evidence="6">
    <location>
        <begin position="1"/>
        <end position="20"/>
    </location>
</feature>
<keyword evidence="5" id="KW-0998">Cell outer membrane</keyword>
<dbReference type="InterPro" id="IPR012944">
    <property type="entry name" value="SusD_RagB_dom"/>
</dbReference>
<dbReference type="AlphaFoldDB" id="A0A5M4B5N4"/>
<keyword evidence="3 6" id="KW-0732">Signal</keyword>
<reference evidence="9 10" key="1">
    <citation type="submission" date="2019-10" db="EMBL/GenBank/DDBJ databases">
        <title>Prolixibacter strains distinguished by the presence of nitrate reductase genes were adept at nitrate-dependent anaerobic corrosion of metallic iron and carbon steel.</title>
        <authorList>
            <person name="Iino T."/>
            <person name="Shono N."/>
            <person name="Ito K."/>
            <person name="Nakamura R."/>
            <person name="Sueoka K."/>
            <person name="Harayama S."/>
            <person name="Ohkuma M."/>
        </authorList>
    </citation>
    <scope>NUCLEOTIDE SEQUENCE [LARGE SCALE GENOMIC DNA]</scope>
    <source>
        <strain evidence="9 10">JCM 13498</strain>
    </source>
</reference>
<dbReference type="InterPro" id="IPR033985">
    <property type="entry name" value="SusD-like_N"/>
</dbReference>
<comment type="caution">
    <text evidence="9">The sequence shown here is derived from an EMBL/GenBank/DDBJ whole genome shotgun (WGS) entry which is preliminary data.</text>
</comment>
<evidence type="ECO:0000256" key="4">
    <source>
        <dbReference type="ARBA" id="ARBA00023136"/>
    </source>
</evidence>
<dbReference type="PROSITE" id="PS51257">
    <property type="entry name" value="PROKAR_LIPOPROTEIN"/>
    <property type="match status" value="1"/>
</dbReference>
<evidence type="ECO:0000256" key="2">
    <source>
        <dbReference type="ARBA" id="ARBA00006275"/>
    </source>
</evidence>
<dbReference type="EMBL" id="BLAX01000001">
    <property type="protein sequence ID" value="GET35176.1"/>
    <property type="molecule type" value="Genomic_DNA"/>
</dbReference>
<keyword evidence="4" id="KW-0472">Membrane</keyword>
<sequence>MKLNIYKYSFILLSLFLLVACDESFLNKQPTDSLTTDTYWVNSDNAVQAVTGCYRFLGGDDWWRTFLTCATDDSYAWSNWPCDIMYAGNGSATTTLGTFNHFWSFMYKSIANTNNVLANIGKVPDMNADLRNQLIGEATFIRAWSYQQLVGLYGDVPWITSPQTNPDQYDVSRTSASVVMDSISAQLAKIADYLPVSYSSDQFGRATKGAALALKARIDLYNGNYSAAATTAKEVMDMNVYTVDPDYMSLFNGTNEHSSEIILSAQYTDNYKSALATWIGGPTIGGWSEIVPLQSLVDAYECTDGKTIDQSSLYDPQHPFENRDPRLKMTIVVPGGVLNGDTIDITDPNSADGLGKNNASYTGYYYKKYIPATVDGGWSGNSTNDIIILRYPEVLLTYAEAKIEMNDIDQSVYDAIDQVRGRADVNLPPIPTGQSQTAMRQIVRQERRVEFAEEEQRLFDIRRWKIAENVMPGDVYGILNYWNSARSDYQKHVLVENRQFNPQRDYLWPIPQSEVDLNKNLTQNPNW</sequence>
<evidence type="ECO:0000259" key="7">
    <source>
        <dbReference type="Pfam" id="PF07980"/>
    </source>
</evidence>
<feature type="chain" id="PRO_5024319784" evidence="6">
    <location>
        <begin position="21"/>
        <end position="527"/>
    </location>
</feature>
<dbReference type="SUPFAM" id="SSF48452">
    <property type="entry name" value="TPR-like"/>
    <property type="match status" value="1"/>
</dbReference>
<dbReference type="InterPro" id="IPR011990">
    <property type="entry name" value="TPR-like_helical_dom_sf"/>
</dbReference>
<protein>
    <submittedName>
        <fullName evidence="9">Membrane protein</fullName>
    </submittedName>
</protein>
<feature type="domain" description="SusD-like N-terminal" evidence="8">
    <location>
        <begin position="25"/>
        <end position="220"/>
    </location>
</feature>
<dbReference type="Gene3D" id="1.25.40.390">
    <property type="match status" value="1"/>
</dbReference>
<evidence type="ECO:0000256" key="6">
    <source>
        <dbReference type="SAM" id="SignalP"/>
    </source>
</evidence>
<evidence type="ECO:0000313" key="9">
    <source>
        <dbReference type="EMBL" id="GET35176.1"/>
    </source>
</evidence>